<dbReference type="GO" id="GO:0000225">
    <property type="term" value="F:N-acetylglucosaminylphosphatidylinositol deacetylase activity"/>
    <property type="evidence" value="ECO:0007669"/>
    <property type="project" value="UniProtKB-EC"/>
</dbReference>
<dbReference type="GO" id="GO:0005783">
    <property type="term" value="C:endoplasmic reticulum"/>
    <property type="evidence" value="ECO:0007669"/>
    <property type="project" value="TreeGrafter"/>
</dbReference>
<name>A0A369K5K4_HYPMA</name>
<dbReference type="UniPathway" id="UPA00196"/>
<accession>A0A369K5K4</accession>
<gene>
    <name evidence="3" type="primary">gpi12_0</name>
    <name evidence="3" type="ORF">Hypma_002162</name>
</gene>
<dbReference type="SUPFAM" id="SSF102588">
    <property type="entry name" value="LmbE-like"/>
    <property type="match status" value="1"/>
</dbReference>
<reference evidence="3" key="1">
    <citation type="submission" date="2018-04" db="EMBL/GenBank/DDBJ databases">
        <title>Whole genome sequencing of Hypsizygus marmoreus.</title>
        <authorList>
            <person name="Choi I.-G."/>
            <person name="Min B."/>
            <person name="Kim J.-G."/>
            <person name="Kim S."/>
            <person name="Oh Y.-L."/>
            <person name="Kong W.-S."/>
            <person name="Park H."/>
            <person name="Jeong J."/>
            <person name="Song E.-S."/>
        </authorList>
    </citation>
    <scope>NUCLEOTIDE SEQUENCE [LARGE SCALE GENOMIC DNA]</scope>
    <source>
        <strain evidence="3">51987-8</strain>
    </source>
</reference>
<keyword evidence="4" id="KW-1185">Reference proteome</keyword>
<dbReference type="STRING" id="39966.A0A369K5K4"/>
<dbReference type="EMBL" id="LUEZ02000013">
    <property type="protein sequence ID" value="RDB27935.1"/>
    <property type="molecule type" value="Genomic_DNA"/>
</dbReference>
<protein>
    <recommendedName>
        <fullName evidence="2">N-acetylglucosaminylphosphatidylinositol deacetylase</fullName>
        <ecNumber evidence="2">3.5.1.89</ecNumber>
    </recommendedName>
</protein>
<dbReference type="GO" id="GO:0006506">
    <property type="term" value="P:GPI anchor biosynthetic process"/>
    <property type="evidence" value="ECO:0007669"/>
    <property type="project" value="UniProtKB-UniPathway"/>
</dbReference>
<evidence type="ECO:0000256" key="2">
    <source>
        <dbReference type="ARBA" id="ARBA00012176"/>
    </source>
</evidence>
<feature type="non-terminal residue" evidence="3">
    <location>
        <position position="1"/>
    </location>
</feature>
<comment type="similarity">
    <text evidence="1">Belongs to the PIGL family.</text>
</comment>
<dbReference type="FunCoup" id="A0A369K5K4">
    <property type="interactions" value="257"/>
</dbReference>
<dbReference type="OrthoDB" id="440160at2759"/>
<dbReference type="GO" id="GO:0016020">
    <property type="term" value="C:membrane"/>
    <property type="evidence" value="ECO:0007669"/>
    <property type="project" value="GOC"/>
</dbReference>
<dbReference type="Gene3D" id="3.40.50.10320">
    <property type="entry name" value="LmbE-like"/>
    <property type="match status" value="1"/>
</dbReference>
<dbReference type="Proteomes" id="UP000076154">
    <property type="component" value="Unassembled WGS sequence"/>
</dbReference>
<comment type="caution">
    <text evidence="3">The sequence shown here is derived from an EMBL/GenBank/DDBJ whole genome shotgun (WGS) entry which is preliminary data.</text>
</comment>
<proteinExistence type="inferred from homology"/>
<dbReference type="PANTHER" id="PTHR12993">
    <property type="entry name" value="N-ACETYLGLUCOSAMINYL-PHOSPHATIDYLINOSITOL DE-N-ACETYLASE-RELATED"/>
    <property type="match status" value="1"/>
</dbReference>
<evidence type="ECO:0000313" key="4">
    <source>
        <dbReference type="Proteomes" id="UP000076154"/>
    </source>
</evidence>
<evidence type="ECO:0000313" key="3">
    <source>
        <dbReference type="EMBL" id="RDB27935.1"/>
    </source>
</evidence>
<organism evidence="3 4">
    <name type="scientific">Hypsizygus marmoreus</name>
    <name type="common">White beech mushroom</name>
    <name type="synonym">Agaricus marmoreus</name>
    <dbReference type="NCBI Taxonomy" id="39966"/>
    <lineage>
        <taxon>Eukaryota</taxon>
        <taxon>Fungi</taxon>
        <taxon>Dikarya</taxon>
        <taxon>Basidiomycota</taxon>
        <taxon>Agaricomycotina</taxon>
        <taxon>Agaricomycetes</taxon>
        <taxon>Agaricomycetidae</taxon>
        <taxon>Agaricales</taxon>
        <taxon>Tricholomatineae</taxon>
        <taxon>Lyophyllaceae</taxon>
        <taxon>Hypsizygus</taxon>
    </lineage>
</organism>
<evidence type="ECO:0000256" key="1">
    <source>
        <dbReference type="ARBA" id="ARBA00006066"/>
    </source>
</evidence>
<dbReference type="InterPro" id="IPR024078">
    <property type="entry name" value="LmbE-like_dom_sf"/>
</dbReference>
<dbReference type="InterPro" id="IPR003737">
    <property type="entry name" value="GlcNAc_PI_deacetylase-related"/>
</dbReference>
<dbReference type="Pfam" id="PF02585">
    <property type="entry name" value="PIG-L"/>
    <property type="match status" value="1"/>
</dbReference>
<dbReference type="InParanoid" id="A0A369K5K4"/>
<dbReference type="EC" id="3.5.1.89" evidence="2"/>
<dbReference type="PANTHER" id="PTHR12993:SF11">
    <property type="entry name" value="N-ACETYLGLUCOSAMINYL-PHOSPHATIDYLINOSITOL DE-N-ACETYLASE"/>
    <property type="match status" value="1"/>
</dbReference>
<dbReference type="AlphaFoldDB" id="A0A369K5K4"/>
<sequence>LRTLPQPRPPIASSSNNRKYHALPSESRMFKFFPWTALLFSLIIAILYQSVESDNAFSDIVFHSSAHLPRILVLTAHPDDECMFFAPTIRALVSRIRTNRIPMSEPASDPARLSSEVRVYSLCLSVGDADGLGSVRRKELGRSLDVLGIDESSRWVLDHPDLKDNFTAHWNPATIAEVLYPYVNEQRITTILTFDDGGISGHPNHKSLPEGVRHLLSHQRYAFAAPPPKLFTLVTRSIPAKYTSILAPIWSKFTLYGIRLLSLEVHVVRIARGLGIEFSPPISKPVTHDMPPVLVSGVSDYIAALRAMREHASQLVWFRWLYVLFSRYMWVNEWVEVPVEPLSV</sequence>